<organism evidence="2 3">
    <name type="scientific">Clostridium brassicae</name>
    <dbReference type="NCBI Taxonomy" id="2999072"/>
    <lineage>
        <taxon>Bacteria</taxon>
        <taxon>Bacillati</taxon>
        <taxon>Bacillota</taxon>
        <taxon>Clostridia</taxon>
        <taxon>Eubacteriales</taxon>
        <taxon>Clostridiaceae</taxon>
        <taxon>Clostridium</taxon>
    </lineage>
</organism>
<sequence length="703" mass="82376">MNEILIGYNKESPQNKGSKIKINILSKPKDNLLFKYIVGLEGSWETLQDFSQVEEIVWKPQKDGRYILMVQAKEENSEKSFDYVSKYEYIIGEECTNSTLIKGLFLSKKQFNIGEKLYLKVETNKNSVLYRYFIKKDEKWVLAKDYCTENTFVCSVKEVGEQEILVQCKAIDSEKKFDDVKKIAYKVVDINKLKINNFKCLNSLLVTNEELVFEVEAEYQDNRMILYKFIKINLTGQVECIQDYSTKKVVSYKETTPGKYKILCLAKDLYSPNEHDDRAIIYYDVAPYEKVQILSFTSDISSPQTISKDIVLKAVVKGGKDLRYRYIVEGSKNEDSGYIKSSEYLWKPEEAGEYEINLYVRDVSCSDKYEDYKVMSFTIDNLFRDPVKIDEIILDKKENLLVNESVKIKVIAEGGIELLYSFIVKKDNEEKEKVDYNECNWVNFIPEEAGNFEVEIRVKDKYSDKLFDAHDIIHINCYKYIPAKIDYILTNPKEYYLIGEQIVLDVITQDTCDMLLKYVLQINGHEVEETDYVKSRRYKVTPRCSGRYLIKVYGKNKESDKIFDCEKELEVIVNDAPPITNTRLKCDRFEFLPNEPIQVCAESDGGKDVIYEFYLMENKEWNLVQKYSKKNYYDFIPFKKGIYKILVLSKSSYKKISYEDYCVIKVKVTETPVLRNILNRDNKVTNKEILKNTLLLDFTLMDN</sequence>
<name>A0ABT4D411_9CLOT</name>
<dbReference type="RefSeq" id="WP_268059387.1">
    <property type="nucleotide sequence ID" value="NZ_JAPQFJ010000001.1"/>
</dbReference>
<feature type="domain" description="Two component regulator three Y" evidence="1">
    <location>
        <begin position="413"/>
        <end position="475"/>
    </location>
</feature>
<gene>
    <name evidence="2" type="ORF">OW729_00150</name>
</gene>
<reference evidence="2" key="1">
    <citation type="submission" date="2022-12" db="EMBL/GenBank/DDBJ databases">
        <title>Clostridium sp. nov., isolated from industrial wastewater.</title>
        <authorList>
            <person name="Jiayan W."/>
        </authorList>
    </citation>
    <scope>NUCLEOTIDE SEQUENCE</scope>
    <source>
        <strain evidence="2">ZC22-4</strain>
    </source>
</reference>
<feature type="domain" description="Two component regulator three Y" evidence="1">
    <location>
        <begin position="123"/>
        <end position="187"/>
    </location>
</feature>
<dbReference type="Pfam" id="PF07495">
    <property type="entry name" value="Y_Y_Y"/>
    <property type="match status" value="6"/>
</dbReference>
<feature type="domain" description="Two component regulator three Y" evidence="1">
    <location>
        <begin position="29"/>
        <end position="91"/>
    </location>
</feature>
<accession>A0ABT4D411</accession>
<evidence type="ECO:0000313" key="3">
    <source>
        <dbReference type="Proteomes" id="UP001144612"/>
    </source>
</evidence>
<dbReference type="EMBL" id="JAPQFJ010000001">
    <property type="protein sequence ID" value="MCY6957026.1"/>
    <property type="molecule type" value="Genomic_DNA"/>
</dbReference>
<comment type="caution">
    <text evidence="2">The sequence shown here is derived from an EMBL/GenBank/DDBJ whole genome shotgun (WGS) entry which is preliminary data.</text>
</comment>
<evidence type="ECO:0000259" key="1">
    <source>
        <dbReference type="Pfam" id="PF07495"/>
    </source>
</evidence>
<proteinExistence type="predicted"/>
<feature type="domain" description="Two component regulator three Y" evidence="1">
    <location>
        <begin position="219"/>
        <end position="281"/>
    </location>
</feature>
<dbReference type="NCBIfam" id="NF010681">
    <property type="entry name" value="PRK14081.1"/>
    <property type="match status" value="1"/>
</dbReference>
<dbReference type="InterPro" id="IPR011123">
    <property type="entry name" value="Y_Y_Y"/>
</dbReference>
<feature type="domain" description="Two component regulator three Y" evidence="1">
    <location>
        <begin position="515"/>
        <end position="573"/>
    </location>
</feature>
<keyword evidence="3" id="KW-1185">Reference proteome</keyword>
<evidence type="ECO:0000313" key="2">
    <source>
        <dbReference type="EMBL" id="MCY6957026.1"/>
    </source>
</evidence>
<protein>
    <submittedName>
        <fullName evidence="2">Triple tyrosine motif-containing protein</fullName>
    </submittedName>
</protein>
<dbReference type="Proteomes" id="UP001144612">
    <property type="component" value="Unassembled WGS sequence"/>
</dbReference>
<feature type="domain" description="Two component regulator three Y" evidence="1">
    <location>
        <begin position="318"/>
        <end position="379"/>
    </location>
</feature>